<feature type="compositionally biased region" description="Polar residues" evidence="1">
    <location>
        <begin position="50"/>
        <end position="66"/>
    </location>
</feature>
<keyword evidence="2" id="KW-0472">Membrane</keyword>
<feature type="transmembrane region" description="Helical" evidence="2">
    <location>
        <begin position="121"/>
        <end position="142"/>
    </location>
</feature>
<evidence type="ECO:0000256" key="1">
    <source>
        <dbReference type="SAM" id="MobiDB-lite"/>
    </source>
</evidence>
<feature type="transmembrane region" description="Helical" evidence="2">
    <location>
        <begin position="90"/>
        <end position="109"/>
    </location>
</feature>
<keyword evidence="2" id="KW-1133">Transmembrane helix</keyword>
<sequence>MARPDGLLEATMYADRLGVPVENVIAKIKNGTYIGRQVHGEWYLEPPEVTVSTNNTTSQDVTTQSNESRHHDDVPTSYGMARVLLKLSSFLGWMMVFGGLLWLLSGYVMSDDGAQDKLIKGGIALLVGFAIVHINQVILAVLDTADNTLELLRVMRNK</sequence>
<reference evidence="3" key="1">
    <citation type="journal article" date="2015" name="Nature">
        <title>Complex archaea that bridge the gap between prokaryotes and eukaryotes.</title>
        <authorList>
            <person name="Spang A."/>
            <person name="Saw J.H."/>
            <person name="Jorgensen S.L."/>
            <person name="Zaremba-Niedzwiedzka K."/>
            <person name="Martijn J."/>
            <person name="Lind A.E."/>
            <person name="van Eijk R."/>
            <person name="Schleper C."/>
            <person name="Guy L."/>
            <person name="Ettema T.J."/>
        </authorList>
    </citation>
    <scope>NUCLEOTIDE SEQUENCE</scope>
</reference>
<evidence type="ECO:0000256" key="2">
    <source>
        <dbReference type="SAM" id="Phobius"/>
    </source>
</evidence>
<evidence type="ECO:0000313" key="3">
    <source>
        <dbReference type="EMBL" id="KKN39652.1"/>
    </source>
</evidence>
<accession>A0A0F9QRM7</accession>
<organism evidence="3">
    <name type="scientific">marine sediment metagenome</name>
    <dbReference type="NCBI Taxonomy" id="412755"/>
    <lineage>
        <taxon>unclassified sequences</taxon>
        <taxon>metagenomes</taxon>
        <taxon>ecological metagenomes</taxon>
    </lineage>
</organism>
<dbReference type="EMBL" id="LAZR01001751">
    <property type="protein sequence ID" value="KKN39652.1"/>
    <property type="molecule type" value="Genomic_DNA"/>
</dbReference>
<proteinExistence type="predicted"/>
<name>A0A0F9QRM7_9ZZZZ</name>
<keyword evidence="2" id="KW-0812">Transmembrane</keyword>
<dbReference type="AlphaFoldDB" id="A0A0F9QRM7"/>
<feature type="region of interest" description="Disordered" evidence="1">
    <location>
        <begin position="49"/>
        <end position="73"/>
    </location>
</feature>
<gene>
    <name evidence="3" type="ORF">LCGC14_0741280</name>
</gene>
<comment type="caution">
    <text evidence="3">The sequence shown here is derived from an EMBL/GenBank/DDBJ whole genome shotgun (WGS) entry which is preliminary data.</text>
</comment>
<protein>
    <submittedName>
        <fullName evidence="3">Uncharacterized protein</fullName>
    </submittedName>
</protein>